<evidence type="ECO:0000313" key="4">
    <source>
        <dbReference type="EMBL" id="MDE49912.1"/>
    </source>
</evidence>
<dbReference type="PROSITE" id="PS50076">
    <property type="entry name" value="DNAJ_2"/>
    <property type="match status" value="1"/>
</dbReference>
<dbReference type="PANTHER" id="PTHR44500:SF1">
    <property type="entry name" value="DNAJ HOMOLOG SUBFAMILY C MEMBER 12"/>
    <property type="match status" value="1"/>
</dbReference>
<dbReference type="SMART" id="SM00271">
    <property type="entry name" value="DnaJ"/>
    <property type="match status" value="1"/>
</dbReference>
<evidence type="ECO:0000256" key="2">
    <source>
        <dbReference type="SAM" id="MobiDB-lite"/>
    </source>
</evidence>
<dbReference type="SUPFAM" id="SSF46565">
    <property type="entry name" value="Chaperone J-domain"/>
    <property type="match status" value="1"/>
</dbReference>
<protein>
    <submittedName>
        <fullName evidence="4">J domain-containing protein</fullName>
    </submittedName>
</protein>
<dbReference type="GO" id="GO:0005737">
    <property type="term" value="C:cytoplasm"/>
    <property type="evidence" value="ECO:0007669"/>
    <property type="project" value="TreeGrafter"/>
</dbReference>
<evidence type="ECO:0000256" key="1">
    <source>
        <dbReference type="ARBA" id="ARBA00023186"/>
    </source>
</evidence>
<dbReference type="InterPro" id="IPR001623">
    <property type="entry name" value="DnaJ_domain"/>
</dbReference>
<reference evidence="4" key="1">
    <citation type="submission" date="2018-10" db="EMBL/GenBank/DDBJ databases">
        <title>Transcriptome assembly of Aceria tosichella (Wheat curl mite) Type 2.</title>
        <authorList>
            <person name="Scully E.D."/>
            <person name="Geib S.M."/>
            <person name="Palmer N.A."/>
            <person name="Gupta A.K."/>
            <person name="Sarath G."/>
            <person name="Tatineni S."/>
        </authorList>
    </citation>
    <scope>NUCLEOTIDE SEQUENCE</scope>
    <source>
        <strain evidence="4">LincolnNE</strain>
    </source>
</reference>
<dbReference type="EMBL" id="GGYP01005141">
    <property type="protein sequence ID" value="MDE49912.1"/>
    <property type="molecule type" value="Transcribed_RNA"/>
</dbReference>
<name>A0A6G1SIW2_9ACAR</name>
<organism evidence="4">
    <name type="scientific">Aceria tosichella</name>
    <name type="common">wheat curl mite</name>
    <dbReference type="NCBI Taxonomy" id="561515"/>
    <lineage>
        <taxon>Eukaryota</taxon>
        <taxon>Metazoa</taxon>
        <taxon>Ecdysozoa</taxon>
        <taxon>Arthropoda</taxon>
        <taxon>Chelicerata</taxon>
        <taxon>Arachnida</taxon>
        <taxon>Acari</taxon>
        <taxon>Acariformes</taxon>
        <taxon>Trombidiformes</taxon>
        <taxon>Prostigmata</taxon>
        <taxon>Eupodina</taxon>
        <taxon>Eriophyoidea</taxon>
        <taxon>Eriophyidae</taxon>
        <taxon>Eriophyinae</taxon>
        <taxon>Aceriini</taxon>
        <taxon>Aceria</taxon>
    </lineage>
</organism>
<dbReference type="PRINTS" id="PR00625">
    <property type="entry name" value="JDOMAIN"/>
</dbReference>
<dbReference type="Pfam" id="PF00226">
    <property type="entry name" value="DnaJ"/>
    <property type="match status" value="1"/>
</dbReference>
<proteinExistence type="predicted"/>
<feature type="domain" description="J" evidence="3">
    <location>
        <begin position="15"/>
        <end position="79"/>
    </location>
</feature>
<dbReference type="Gene3D" id="1.10.287.110">
    <property type="entry name" value="DnaJ domain"/>
    <property type="match status" value="1"/>
</dbReference>
<dbReference type="InterPro" id="IPR036869">
    <property type="entry name" value="J_dom_sf"/>
</dbReference>
<accession>A0A6G1SIW2</accession>
<dbReference type="InterPro" id="IPR029827">
    <property type="entry name" value="JDP1-like"/>
</dbReference>
<sequence>MDLNKIINYKRSNVNFYDILGCSQSSDVDQINKEYKIRALQLHPDKNSDPASREKFVELQNAKEVLTDKATRKLYDAWLNSGINIPFEQFQNRRSHVFHWAAPRQTGKLSIQAEDKPGQACGQNSKDESTEMTPKDSLLEKFRRYEI</sequence>
<feature type="region of interest" description="Disordered" evidence="2">
    <location>
        <begin position="113"/>
        <end position="137"/>
    </location>
</feature>
<dbReference type="PANTHER" id="PTHR44500">
    <property type="entry name" value="DNAJ HOMOLOG SUBFAMILY C MEMBER 12"/>
    <property type="match status" value="1"/>
</dbReference>
<feature type="compositionally biased region" description="Basic and acidic residues" evidence="2">
    <location>
        <begin position="125"/>
        <end position="137"/>
    </location>
</feature>
<evidence type="ECO:0000259" key="3">
    <source>
        <dbReference type="PROSITE" id="PS50076"/>
    </source>
</evidence>
<dbReference type="CDD" id="cd06257">
    <property type="entry name" value="DnaJ"/>
    <property type="match status" value="1"/>
</dbReference>
<dbReference type="AlphaFoldDB" id="A0A6G1SIW2"/>
<keyword evidence="1" id="KW-0143">Chaperone</keyword>
<gene>
    <name evidence="4" type="primary">jdp</name>
    <name evidence="4" type="ORF">g.8542</name>
</gene>